<dbReference type="Gene3D" id="3.20.80.10">
    <property type="entry name" value="Regulatory factor, effector binding domain"/>
    <property type="match status" value="1"/>
</dbReference>
<dbReference type="InterPro" id="IPR020449">
    <property type="entry name" value="Tscrpt_reg_AraC-type_HTH"/>
</dbReference>
<accession>A0A6A7K7Y4</accession>
<evidence type="ECO:0000256" key="1">
    <source>
        <dbReference type="ARBA" id="ARBA00023015"/>
    </source>
</evidence>
<dbReference type="InterPro" id="IPR011256">
    <property type="entry name" value="Reg_factor_effector_dom_sf"/>
</dbReference>
<dbReference type="InterPro" id="IPR010499">
    <property type="entry name" value="AraC_E-bd"/>
</dbReference>
<dbReference type="Gene3D" id="1.10.10.60">
    <property type="entry name" value="Homeodomain-like"/>
    <property type="match status" value="2"/>
</dbReference>
<keyword evidence="3" id="KW-0804">Transcription</keyword>
<dbReference type="PROSITE" id="PS01124">
    <property type="entry name" value="HTH_ARAC_FAMILY_2"/>
    <property type="match status" value="1"/>
</dbReference>
<sequence length="302" mass="35377">MHAWKQIQKTVDYIEKHISEEISIDSLAKQASLSQFYYQRLFSRLVKKPVHEYVKLRRLARASEELINNEKRILDIALDYGFCSHETFTRTFKNTFGITPEQYRRNPVRLNNFVKPQLLLKYTLVDENVPLIADDIVLEISRRKISTCQYFVGITVEEPIDKMPGSGETGIDSLSKVWDDFHENKINIKELKTGGDEIGVAYPGTKEDYYRYFAGAEATSDNQTKDFTSWELHEGEYIVCAFEAENFEKLITDTVYKAHKYLFETWLPNHKYITKPFAVERYASHEHDTTEMEIWVMPVNVE</sequence>
<gene>
    <name evidence="5" type="ORF">GC105_06815</name>
</gene>
<dbReference type="InterPro" id="IPR009057">
    <property type="entry name" value="Homeodomain-like_sf"/>
</dbReference>
<dbReference type="InterPro" id="IPR029441">
    <property type="entry name" value="Cass2"/>
</dbReference>
<dbReference type="PANTHER" id="PTHR47504">
    <property type="entry name" value="RIGHT ORIGIN-BINDING PROTEIN"/>
    <property type="match status" value="1"/>
</dbReference>
<evidence type="ECO:0000256" key="2">
    <source>
        <dbReference type="ARBA" id="ARBA00023125"/>
    </source>
</evidence>
<dbReference type="SUPFAM" id="SSF46689">
    <property type="entry name" value="Homeodomain-like"/>
    <property type="match status" value="2"/>
</dbReference>
<evidence type="ECO:0000259" key="4">
    <source>
        <dbReference type="PROSITE" id="PS01124"/>
    </source>
</evidence>
<reference evidence="5 6" key="1">
    <citation type="submission" date="2019-10" db="EMBL/GenBank/DDBJ databases">
        <title>Alkalibaculum tamaniensis sp.nov., a new alkaliphilic acetogen, isolated on methoxylated aromatics from a mud volcano.</title>
        <authorList>
            <person name="Khomyakova M.A."/>
            <person name="Merkel A.Y."/>
            <person name="Bonch-Osmolovskaya E.A."/>
            <person name="Slobodkin A.I."/>
        </authorList>
    </citation>
    <scope>NUCLEOTIDE SEQUENCE [LARGE SCALE GENOMIC DNA]</scope>
    <source>
        <strain evidence="5 6">M08DMB</strain>
    </source>
</reference>
<keyword evidence="2" id="KW-0238">DNA-binding</keyword>
<evidence type="ECO:0000313" key="6">
    <source>
        <dbReference type="Proteomes" id="UP000440004"/>
    </source>
</evidence>
<dbReference type="SMART" id="SM00871">
    <property type="entry name" value="AraC_E_bind"/>
    <property type="match status" value="1"/>
</dbReference>
<dbReference type="SMART" id="SM00342">
    <property type="entry name" value="HTH_ARAC"/>
    <property type="match status" value="1"/>
</dbReference>
<proteinExistence type="predicted"/>
<protein>
    <submittedName>
        <fullName evidence="5">Helix-turn-helix domain-containing protein</fullName>
    </submittedName>
</protein>
<dbReference type="PRINTS" id="PR00032">
    <property type="entry name" value="HTHARAC"/>
</dbReference>
<dbReference type="InterPro" id="IPR018062">
    <property type="entry name" value="HTH_AraC-typ_CS"/>
</dbReference>
<keyword evidence="1" id="KW-0805">Transcription regulation</keyword>
<dbReference type="AlphaFoldDB" id="A0A6A7K7Y4"/>
<name>A0A6A7K7Y4_9FIRM</name>
<dbReference type="Pfam" id="PF14526">
    <property type="entry name" value="Cass2"/>
    <property type="match status" value="1"/>
</dbReference>
<feature type="domain" description="HTH araC/xylS-type" evidence="4">
    <location>
        <begin position="8"/>
        <end position="106"/>
    </location>
</feature>
<evidence type="ECO:0000313" key="5">
    <source>
        <dbReference type="EMBL" id="MPW25496.1"/>
    </source>
</evidence>
<dbReference type="GO" id="GO:0003700">
    <property type="term" value="F:DNA-binding transcription factor activity"/>
    <property type="evidence" value="ECO:0007669"/>
    <property type="project" value="InterPro"/>
</dbReference>
<dbReference type="RefSeq" id="WP_152803021.1">
    <property type="nucleotide sequence ID" value="NZ_WHNX01000008.1"/>
</dbReference>
<dbReference type="Proteomes" id="UP000440004">
    <property type="component" value="Unassembled WGS sequence"/>
</dbReference>
<keyword evidence="6" id="KW-1185">Reference proteome</keyword>
<dbReference type="PROSITE" id="PS00041">
    <property type="entry name" value="HTH_ARAC_FAMILY_1"/>
    <property type="match status" value="1"/>
</dbReference>
<dbReference type="EMBL" id="WHNX01000008">
    <property type="protein sequence ID" value="MPW25496.1"/>
    <property type="molecule type" value="Genomic_DNA"/>
</dbReference>
<organism evidence="5 6">
    <name type="scientific">Alkalibaculum sporogenes</name>
    <dbReference type="NCBI Taxonomy" id="2655001"/>
    <lineage>
        <taxon>Bacteria</taxon>
        <taxon>Bacillati</taxon>
        <taxon>Bacillota</taxon>
        <taxon>Clostridia</taxon>
        <taxon>Eubacteriales</taxon>
        <taxon>Eubacteriaceae</taxon>
        <taxon>Alkalibaculum</taxon>
    </lineage>
</organism>
<dbReference type="SUPFAM" id="SSF55136">
    <property type="entry name" value="Probable bacterial effector-binding domain"/>
    <property type="match status" value="1"/>
</dbReference>
<dbReference type="Pfam" id="PF12833">
    <property type="entry name" value="HTH_18"/>
    <property type="match status" value="1"/>
</dbReference>
<evidence type="ECO:0000256" key="3">
    <source>
        <dbReference type="ARBA" id="ARBA00023163"/>
    </source>
</evidence>
<dbReference type="InterPro" id="IPR050959">
    <property type="entry name" value="MarA-like"/>
</dbReference>
<dbReference type="PANTHER" id="PTHR47504:SF5">
    <property type="entry name" value="RIGHT ORIGIN-BINDING PROTEIN"/>
    <property type="match status" value="1"/>
</dbReference>
<dbReference type="GO" id="GO:0043565">
    <property type="term" value="F:sequence-specific DNA binding"/>
    <property type="evidence" value="ECO:0007669"/>
    <property type="project" value="InterPro"/>
</dbReference>
<comment type="caution">
    <text evidence="5">The sequence shown here is derived from an EMBL/GenBank/DDBJ whole genome shotgun (WGS) entry which is preliminary data.</text>
</comment>
<dbReference type="InterPro" id="IPR018060">
    <property type="entry name" value="HTH_AraC"/>
</dbReference>